<accession>A0A6J5RQ56</accession>
<gene>
    <name evidence="2" type="ORF">UFOVP1336_23</name>
</gene>
<name>A0A6J5RQ56_9CAUD</name>
<evidence type="ECO:0000256" key="1">
    <source>
        <dbReference type="SAM" id="MobiDB-lite"/>
    </source>
</evidence>
<sequence>MATFTQRLGKAIRVLREGLTEPTTGLIDSDDYLYRRLTGETRDLTPVTQERARTVSRYLHRQNPLARRLVEMTADFVVGDGLTFVCVDSGVQEIVDEFWADPGMKLDLRHRDLVVDLAVNGELFLRAYEENGKVVLGYIDPARVKEVHKDGENAFVDKELSIYTKRYEAGEEVVPIVTATATKSGMEFEGDVFAYFINRPVGATRGTPDSLALADWIDGYDSVMFSALDRANLMNSFIWDVTLKSADGEQVQDWARNHSIAPKAGTVRVHNDYEEWQAVSPSLGAAETETISRLIKNLILGGAGVPEAWFGDGDAANRATVAEQGAPTYRMLTARQRLVGSIFEDIAQFVIAKAIQSGRLSKGVDRSCVVVLPDPSVEDTKGISAALPQIMGALSAATQSKFISTDSARKVFLSIAQQLGIELDPEVEEELIDAEDAENAAKQQAAGLPSMVPPGGFQPNTTSAIDMRKQSKGAVEMAEERIGKAAEVGEKRTVERENPGGA</sequence>
<feature type="region of interest" description="Disordered" evidence="1">
    <location>
        <begin position="483"/>
        <end position="502"/>
    </location>
</feature>
<proteinExistence type="predicted"/>
<protein>
    <recommendedName>
        <fullName evidence="3">Portal protein</fullName>
    </recommendedName>
</protein>
<dbReference type="EMBL" id="LR797285">
    <property type="protein sequence ID" value="CAB4199259.1"/>
    <property type="molecule type" value="Genomic_DNA"/>
</dbReference>
<evidence type="ECO:0000313" key="2">
    <source>
        <dbReference type="EMBL" id="CAB4199259.1"/>
    </source>
</evidence>
<organism evidence="2">
    <name type="scientific">uncultured Caudovirales phage</name>
    <dbReference type="NCBI Taxonomy" id="2100421"/>
    <lineage>
        <taxon>Viruses</taxon>
        <taxon>Duplodnaviria</taxon>
        <taxon>Heunggongvirae</taxon>
        <taxon>Uroviricota</taxon>
        <taxon>Caudoviricetes</taxon>
        <taxon>Peduoviridae</taxon>
        <taxon>Maltschvirus</taxon>
        <taxon>Maltschvirus maltsch</taxon>
    </lineage>
</organism>
<evidence type="ECO:0008006" key="3">
    <source>
        <dbReference type="Google" id="ProtNLM"/>
    </source>
</evidence>
<reference evidence="2" key="1">
    <citation type="submission" date="2020-05" db="EMBL/GenBank/DDBJ databases">
        <authorList>
            <person name="Chiriac C."/>
            <person name="Salcher M."/>
            <person name="Ghai R."/>
            <person name="Kavagutti S V."/>
        </authorList>
    </citation>
    <scope>NUCLEOTIDE SEQUENCE</scope>
</reference>